<keyword evidence="1" id="KW-0472">Membrane</keyword>
<sequence length="208" mass="22094">MGAASVGPEGRKVRCAKCGHTWQQYRVPERAGAETRMMDDEATELRMPTRDTRPIGGDARGRGRGGRRLPVGWIAFGVVVAGIVAGGLLARAAIVDAWPPSARLYALVGLPVDPPGAGLKLQGVRSEHRVENGAALLIVEGRIVNDSDRERAVPKLRAVTLDAEKKPLKSWTIEPSQTGLLPGEVAIFQSAESDPGAAAEVMISFEGE</sequence>
<dbReference type="Pfam" id="PF11906">
    <property type="entry name" value="DUF3426"/>
    <property type="match status" value="1"/>
</dbReference>
<name>A0ABX2TDK6_9PROT</name>
<dbReference type="EMBL" id="JABFDB010000011">
    <property type="protein sequence ID" value="NYZ21366.1"/>
    <property type="molecule type" value="Genomic_DNA"/>
</dbReference>
<evidence type="ECO:0000313" key="2">
    <source>
        <dbReference type="EMBL" id="NYZ21366.1"/>
    </source>
</evidence>
<organism evidence="2 3">
    <name type="scientific">Azospirillum oleiclasticum</name>
    <dbReference type="NCBI Taxonomy" id="2735135"/>
    <lineage>
        <taxon>Bacteria</taxon>
        <taxon>Pseudomonadati</taxon>
        <taxon>Pseudomonadota</taxon>
        <taxon>Alphaproteobacteria</taxon>
        <taxon>Rhodospirillales</taxon>
        <taxon>Azospirillaceae</taxon>
        <taxon>Azospirillum</taxon>
    </lineage>
</organism>
<keyword evidence="1" id="KW-0812">Transmembrane</keyword>
<reference evidence="2 3" key="1">
    <citation type="submission" date="2020-05" db="EMBL/GenBank/DDBJ databases">
        <title>Azospirillum oleiclasticum sp. nov, a nitrogen-fixing and heavy crude oil-emulsifying bacterium isolated from the crude oil of Yumen Oilfield.</title>
        <authorList>
            <person name="Wu D."/>
            <person name="Cai M."/>
            <person name="Zhang X."/>
        </authorList>
    </citation>
    <scope>NUCLEOTIDE SEQUENCE [LARGE SCALE GENOMIC DNA]</scope>
    <source>
        <strain evidence="2 3">ROY-1-1-2</strain>
    </source>
</reference>
<protein>
    <submittedName>
        <fullName evidence="2">DUF3426 domain-containing protein</fullName>
    </submittedName>
</protein>
<accession>A0ABX2TDK6</accession>
<comment type="caution">
    <text evidence="2">The sequence shown here is derived from an EMBL/GenBank/DDBJ whole genome shotgun (WGS) entry which is preliminary data.</text>
</comment>
<feature type="transmembrane region" description="Helical" evidence="1">
    <location>
        <begin position="71"/>
        <end position="94"/>
    </location>
</feature>
<keyword evidence="3" id="KW-1185">Reference proteome</keyword>
<dbReference type="InterPro" id="IPR021834">
    <property type="entry name" value="DUF3426"/>
</dbReference>
<dbReference type="NCBIfam" id="TIGR02098">
    <property type="entry name" value="MJ0042_CXXC"/>
    <property type="match status" value="1"/>
</dbReference>
<keyword evidence="1" id="KW-1133">Transmembrane helix</keyword>
<evidence type="ECO:0000256" key="1">
    <source>
        <dbReference type="SAM" id="Phobius"/>
    </source>
</evidence>
<gene>
    <name evidence="2" type="ORF">HND93_16750</name>
</gene>
<dbReference type="Proteomes" id="UP000584642">
    <property type="component" value="Unassembled WGS sequence"/>
</dbReference>
<proteinExistence type="predicted"/>
<dbReference type="InterPro" id="IPR011723">
    <property type="entry name" value="Znf/thioredoxin_put"/>
</dbReference>
<evidence type="ECO:0000313" key="3">
    <source>
        <dbReference type="Proteomes" id="UP000584642"/>
    </source>
</evidence>